<reference evidence="1 2" key="1">
    <citation type="journal article" date="2018" name="New Phytol.">
        <title>Phylogenomics of Endogonaceae and evolution of mycorrhizas within Mucoromycota.</title>
        <authorList>
            <person name="Chang Y."/>
            <person name="Desiro A."/>
            <person name="Na H."/>
            <person name="Sandor L."/>
            <person name="Lipzen A."/>
            <person name="Clum A."/>
            <person name="Barry K."/>
            <person name="Grigoriev I.V."/>
            <person name="Martin F.M."/>
            <person name="Stajich J.E."/>
            <person name="Smith M.E."/>
            <person name="Bonito G."/>
            <person name="Spatafora J.W."/>
        </authorList>
    </citation>
    <scope>NUCLEOTIDE SEQUENCE [LARGE SCALE GENOMIC DNA]</scope>
    <source>
        <strain evidence="1 2">AD002</strain>
    </source>
</reference>
<evidence type="ECO:0000313" key="1">
    <source>
        <dbReference type="EMBL" id="RUS27485.1"/>
    </source>
</evidence>
<name>A0A433QCH2_9FUNG</name>
<dbReference type="Pfam" id="PF13516">
    <property type="entry name" value="LRR_6"/>
    <property type="match status" value="1"/>
</dbReference>
<dbReference type="EMBL" id="RBNJ01008308">
    <property type="protein sequence ID" value="RUS27485.1"/>
    <property type="molecule type" value="Genomic_DNA"/>
</dbReference>
<dbReference type="InterPro" id="IPR006553">
    <property type="entry name" value="Leu-rich_rpt_Cys-con_subtyp"/>
</dbReference>
<dbReference type="GO" id="GO:0019005">
    <property type="term" value="C:SCF ubiquitin ligase complex"/>
    <property type="evidence" value="ECO:0007669"/>
    <property type="project" value="TreeGrafter"/>
</dbReference>
<dbReference type="SUPFAM" id="SSF81383">
    <property type="entry name" value="F-box domain"/>
    <property type="match status" value="1"/>
</dbReference>
<dbReference type="InterPro" id="IPR032675">
    <property type="entry name" value="LRR_dom_sf"/>
</dbReference>
<dbReference type="PANTHER" id="PTHR13318">
    <property type="entry name" value="PARTNER OF PAIRED, ISOFORM B-RELATED"/>
    <property type="match status" value="1"/>
</dbReference>
<proteinExistence type="predicted"/>
<dbReference type="Gene3D" id="1.20.1280.50">
    <property type="match status" value="1"/>
</dbReference>
<dbReference type="Proteomes" id="UP000274822">
    <property type="component" value="Unassembled WGS sequence"/>
</dbReference>
<gene>
    <name evidence="1" type="ORF">BC938DRAFT_483192</name>
</gene>
<sequence>MDPCTVFPSELMSSVLSFLPHGSLHSSTLVSLNWNTVATPLLWSSPWTRYNASWSKILRAITVTATAISVDNPSDPPKPLHTYGTYVKHLNFSQLYYIVNDPLIESLAPLCPNLTTLVIDSPKQFSDSSLLTLACTPCAGSLRHVVLRSCTRVTDTSLVAFLHNTTRLERLELTHGTRITDASLRALARIDARNVRTLSEFDANFAHIVRVSSEDEAGEGSGLVALVDNCTGISRLQLAQCGAVTDMILARIARRLGGKLRTLNVSGCGALTDRGLRSLAGCHVLEKLDISRCRGVLDGGVLAVVEGCVRLTCIWVSDDYGGISRDCLRGIEDSMWNAGEGEKGGRKVKVVRGSMAA</sequence>
<dbReference type="GO" id="GO:0031146">
    <property type="term" value="P:SCF-dependent proteasomal ubiquitin-dependent protein catabolic process"/>
    <property type="evidence" value="ECO:0007669"/>
    <property type="project" value="TreeGrafter"/>
</dbReference>
<dbReference type="SUPFAM" id="SSF52047">
    <property type="entry name" value="RNI-like"/>
    <property type="match status" value="1"/>
</dbReference>
<dbReference type="InterPro" id="IPR001611">
    <property type="entry name" value="Leu-rich_rpt"/>
</dbReference>
<protein>
    <submittedName>
        <fullName evidence="1">Uncharacterized protein</fullName>
    </submittedName>
</protein>
<dbReference type="AlphaFoldDB" id="A0A433QCH2"/>
<dbReference type="SMART" id="SM00367">
    <property type="entry name" value="LRR_CC"/>
    <property type="match status" value="6"/>
</dbReference>
<accession>A0A433QCH2</accession>
<dbReference type="InterPro" id="IPR036047">
    <property type="entry name" value="F-box-like_dom_sf"/>
</dbReference>
<evidence type="ECO:0000313" key="2">
    <source>
        <dbReference type="Proteomes" id="UP000274822"/>
    </source>
</evidence>
<dbReference type="Gene3D" id="3.80.10.10">
    <property type="entry name" value="Ribonuclease Inhibitor"/>
    <property type="match status" value="1"/>
</dbReference>
<organism evidence="1 2">
    <name type="scientific">Jimgerdemannia flammicorona</name>
    <dbReference type="NCBI Taxonomy" id="994334"/>
    <lineage>
        <taxon>Eukaryota</taxon>
        <taxon>Fungi</taxon>
        <taxon>Fungi incertae sedis</taxon>
        <taxon>Mucoromycota</taxon>
        <taxon>Mucoromycotina</taxon>
        <taxon>Endogonomycetes</taxon>
        <taxon>Endogonales</taxon>
        <taxon>Endogonaceae</taxon>
        <taxon>Jimgerdemannia</taxon>
    </lineage>
</organism>
<keyword evidence="2" id="KW-1185">Reference proteome</keyword>
<comment type="caution">
    <text evidence="1">The sequence shown here is derived from an EMBL/GenBank/DDBJ whole genome shotgun (WGS) entry which is preliminary data.</text>
</comment>